<name>A0A2P2KIC4_RHIMU</name>
<organism evidence="1">
    <name type="scientific">Rhizophora mucronata</name>
    <name type="common">Asiatic mangrove</name>
    <dbReference type="NCBI Taxonomy" id="61149"/>
    <lineage>
        <taxon>Eukaryota</taxon>
        <taxon>Viridiplantae</taxon>
        <taxon>Streptophyta</taxon>
        <taxon>Embryophyta</taxon>
        <taxon>Tracheophyta</taxon>
        <taxon>Spermatophyta</taxon>
        <taxon>Magnoliopsida</taxon>
        <taxon>eudicotyledons</taxon>
        <taxon>Gunneridae</taxon>
        <taxon>Pentapetalae</taxon>
        <taxon>rosids</taxon>
        <taxon>fabids</taxon>
        <taxon>Malpighiales</taxon>
        <taxon>Rhizophoraceae</taxon>
        <taxon>Rhizophora</taxon>
    </lineage>
</organism>
<proteinExistence type="predicted"/>
<evidence type="ECO:0000313" key="1">
    <source>
        <dbReference type="EMBL" id="MBX05467.1"/>
    </source>
</evidence>
<protein>
    <submittedName>
        <fullName evidence="1">HVA22-like protein</fullName>
    </submittedName>
</protein>
<reference evidence="1" key="1">
    <citation type="submission" date="2018-02" db="EMBL/GenBank/DDBJ databases">
        <title>Rhizophora mucronata_Transcriptome.</title>
        <authorList>
            <person name="Meera S.P."/>
            <person name="Sreeshan A."/>
            <person name="Augustine A."/>
        </authorList>
    </citation>
    <scope>NUCLEOTIDE SEQUENCE</scope>
    <source>
        <tissue evidence="1">Leaf</tissue>
    </source>
</reference>
<sequence>MLSKQVEQFPRNSMLYGQGRWNSVGKGAIATQPRLGMP</sequence>
<dbReference type="EMBL" id="GGEC01024983">
    <property type="protein sequence ID" value="MBX05467.1"/>
    <property type="molecule type" value="Transcribed_RNA"/>
</dbReference>
<accession>A0A2P2KIC4</accession>
<dbReference type="AlphaFoldDB" id="A0A2P2KIC4"/>